<evidence type="ECO:0000313" key="12">
    <source>
        <dbReference type="Proteomes" id="UP000218387"/>
    </source>
</evidence>
<dbReference type="InterPro" id="IPR006047">
    <property type="entry name" value="GH13_cat_dom"/>
</dbReference>
<keyword evidence="3 8" id="KW-0479">Metal-binding</keyword>
<dbReference type="InterPro" id="IPR013780">
    <property type="entry name" value="Glyco_hydro_b"/>
</dbReference>
<dbReference type="GO" id="GO:0004556">
    <property type="term" value="F:alpha-amylase activity"/>
    <property type="evidence" value="ECO:0007669"/>
    <property type="project" value="InterPro"/>
</dbReference>
<dbReference type="EMBL" id="CP029487">
    <property type="protein sequence ID" value="QCT72471.1"/>
    <property type="molecule type" value="Genomic_DNA"/>
</dbReference>
<dbReference type="PIRSF" id="PIRSF001021">
    <property type="entry name" value="Alph-amls_thrmst"/>
    <property type="match status" value="1"/>
</dbReference>
<dbReference type="SMART" id="SM00642">
    <property type="entry name" value="Aamy"/>
    <property type="match status" value="1"/>
</dbReference>
<gene>
    <name evidence="11" type="ORF">CPZ25_014405</name>
</gene>
<comment type="similarity">
    <text evidence="2 9">Belongs to the glycosyl hydrolase 13 family.</text>
</comment>
<dbReference type="PANTHER" id="PTHR43447">
    <property type="entry name" value="ALPHA-AMYLASE"/>
    <property type="match status" value="1"/>
</dbReference>
<evidence type="ECO:0000256" key="8">
    <source>
        <dbReference type="PIRSR" id="PIRSR001021-2"/>
    </source>
</evidence>
<feature type="binding site" evidence="8">
    <location>
        <position position="199"/>
    </location>
    <ligand>
        <name>Ca(2+)</name>
        <dbReference type="ChEBI" id="CHEBI:29108"/>
        <label>1</label>
    </ligand>
</feature>
<dbReference type="InterPro" id="IPR017853">
    <property type="entry name" value="GH"/>
</dbReference>
<dbReference type="SUPFAM" id="SSF51445">
    <property type="entry name" value="(Trans)glycosidases"/>
    <property type="match status" value="1"/>
</dbReference>
<keyword evidence="6" id="KW-0326">Glycosidase</keyword>
<evidence type="ECO:0000313" key="11">
    <source>
        <dbReference type="EMBL" id="QCT72471.1"/>
    </source>
</evidence>
<dbReference type="NCBIfam" id="NF006968">
    <property type="entry name" value="PRK09441.1-1"/>
    <property type="match status" value="1"/>
</dbReference>
<keyword evidence="12" id="KW-1185">Reference proteome</keyword>
<keyword evidence="8" id="KW-0106">Calcium</keyword>
<feature type="domain" description="Glycosyl hydrolase family 13 catalytic" evidence="10">
    <location>
        <begin position="3"/>
        <end position="387"/>
    </location>
</feature>
<dbReference type="PRINTS" id="PR00110">
    <property type="entry name" value="ALPHAAMYLASE"/>
</dbReference>
<dbReference type="CDD" id="cd11318">
    <property type="entry name" value="AmyAc_bac_fung_AmyA"/>
    <property type="match status" value="1"/>
</dbReference>
<dbReference type="Pfam" id="PF09154">
    <property type="entry name" value="Alpha-amy_C_pro"/>
    <property type="match status" value="1"/>
</dbReference>
<accession>A0A4P9CC79</accession>
<feature type="binding site" evidence="8">
    <location>
        <position position="201"/>
    </location>
    <ligand>
        <name>Ca(2+)</name>
        <dbReference type="ChEBI" id="CHEBI:29108"/>
        <label>2</label>
    </ligand>
</feature>
<evidence type="ECO:0000256" key="5">
    <source>
        <dbReference type="ARBA" id="ARBA00023277"/>
    </source>
</evidence>
<evidence type="ECO:0000256" key="3">
    <source>
        <dbReference type="ARBA" id="ARBA00022723"/>
    </source>
</evidence>
<dbReference type="InterPro" id="IPR015237">
    <property type="entry name" value="Alpha-amylase_C_pro"/>
</dbReference>
<dbReference type="Gene3D" id="2.60.40.1180">
    <property type="entry name" value="Golgi alpha-mannosidase II"/>
    <property type="match status" value="1"/>
</dbReference>
<evidence type="ECO:0000256" key="2">
    <source>
        <dbReference type="ARBA" id="ARBA00008061"/>
    </source>
</evidence>
<dbReference type="SUPFAM" id="SSF51011">
    <property type="entry name" value="Glycosyl hydrolase domain"/>
    <property type="match status" value="1"/>
</dbReference>
<sequence length="480" mass="55305">MNGTMMQYFEWYLPEDQSLWRQVAEDADHLKALGITAVWLPPAYKGAAGKSDVGYAPYDLYDLGEFDQKGSVATKYGTADEYCEAVSTLQDNGIEVYADIVLDHRLGADRTENVYACKENDENRNEQIEPIRPIKAWTQFDFLGRGDTYSDFKWNWTHFAGIDWDEKQEDSAVFQFQGKRWARDVDRENGNFDYLMGADVDLNNREVVEELIRWGRWYLDKTRVKGFRMDAVKHIDFNFFNEWLDAVRRDWDQELFAVGEYWSGDLEDLKRYMETTDRAMCLFDVPLHYHFFDASNSGDGYDMRQLLNNTLTAHDPTRSVTFVDNHDTQPGQSLESWVQPWFKPLAYAFILLRADGYPCVFYGDYYGIPAQGIEPMQELLDKLLCARRESAYGAQRDYFDDFHIIGWVREGDPAEPESGLAVLMTNGDGGSKQMYMGHQFAGKNFYDITGNVEGTVTVNENGDGVFHVAPGSVSVWVRTR</sequence>
<protein>
    <submittedName>
        <fullName evidence="11">Alpha-amylase</fullName>
    </submittedName>
</protein>
<reference evidence="11 12" key="1">
    <citation type="submission" date="2018-05" db="EMBL/GenBank/DDBJ databases">
        <title>Genome comparison of Eubacterium sp.</title>
        <authorList>
            <person name="Feng Y."/>
            <person name="Sanchez-Andrea I."/>
            <person name="Stams A.J.M."/>
            <person name="De Vos W.M."/>
        </authorList>
    </citation>
    <scope>NUCLEOTIDE SEQUENCE [LARGE SCALE GENOMIC DNA]</scope>
    <source>
        <strain evidence="11 12">YI</strain>
    </source>
</reference>
<proteinExistence type="inferred from homology"/>
<evidence type="ECO:0000259" key="10">
    <source>
        <dbReference type="SMART" id="SM00642"/>
    </source>
</evidence>
<dbReference type="InterPro" id="IPR006046">
    <property type="entry name" value="Alpha_amylase"/>
</dbReference>
<dbReference type="GO" id="GO:0005975">
    <property type="term" value="P:carbohydrate metabolic process"/>
    <property type="evidence" value="ECO:0007669"/>
    <property type="project" value="InterPro"/>
</dbReference>
<feature type="active site" description="Nucleophile" evidence="7">
    <location>
        <position position="230"/>
    </location>
</feature>
<keyword evidence="5" id="KW-0119">Carbohydrate metabolism</keyword>
<feature type="active site" description="Nucleophile" evidence="7">
    <location>
        <position position="260"/>
    </location>
</feature>
<feature type="binding site" evidence="8">
    <location>
        <position position="193"/>
    </location>
    <ligand>
        <name>Ca(2+)</name>
        <dbReference type="ChEBI" id="CHEBI:29108"/>
        <label>1</label>
    </ligand>
</feature>
<dbReference type="Pfam" id="PF00128">
    <property type="entry name" value="Alpha-amylase"/>
    <property type="match status" value="1"/>
</dbReference>
<evidence type="ECO:0000256" key="4">
    <source>
        <dbReference type="ARBA" id="ARBA00022801"/>
    </source>
</evidence>
<dbReference type="KEGG" id="emt:CPZ25_014405"/>
<dbReference type="Gene3D" id="3.20.20.80">
    <property type="entry name" value="Glycosidases"/>
    <property type="match status" value="1"/>
</dbReference>
<name>A0A4P9CC79_EUBML</name>
<dbReference type="Proteomes" id="UP000218387">
    <property type="component" value="Chromosome"/>
</dbReference>
<feature type="binding site" evidence="8">
    <location>
        <position position="234"/>
    </location>
    <ligand>
        <name>Ca(2+)</name>
        <dbReference type="ChEBI" id="CHEBI:29108"/>
        <label>1</label>
    </ligand>
</feature>
<dbReference type="AlphaFoldDB" id="A0A4P9CC79"/>
<keyword evidence="4" id="KW-0378">Hydrolase</keyword>
<dbReference type="InterPro" id="IPR013776">
    <property type="entry name" value="A-amylase_thermo"/>
</dbReference>
<dbReference type="GO" id="GO:0005509">
    <property type="term" value="F:calcium ion binding"/>
    <property type="evidence" value="ECO:0007669"/>
    <property type="project" value="InterPro"/>
</dbReference>
<evidence type="ECO:0000256" key="1">
    <source>
        <dbReference type="ARBA" id="ARBA00001913"/>
    </source>
</evidence>
<comment type="cofactor">
    <cofactor evidence="1">
        <name>Ca(2+)</name>
        <dbReference type="ChEBI" id="CHEBI:29108"/>
    </cofactor>
</comment>
<dbReference type="RefSeq" id="WP_096919068.1">
    <property type="nucleotide sequence ID" value="NZ_CP029487.1"/>
</dbReference>
<feature type="binding site" evidence="8">
    <location>
        <position position="103"/>
    </location>
    <ligand>
        <name>Ca(2+)</name>
        <dbReference type="ChEBI" id="CHEBI:29108"/>
        <label>1</label>
    </ligand>
</feature>
<evidence type="ECO:0000256" key="9">
    <source>
        <dbReference type="RuleBase" id="RU003615"/>
    </source>
</evidence>
<organism evidence="11 12">
    <name type="scientific">Eubacterium maltosivorans</name>
    <dbReference type="NCBI Taxonomy" id="2041044"/>
    <lineage>
        <taxon>Bacteria</taxon>
        <taxon>Bacillati</taxon>
        <taxon>Bacillota</taxon>
        <taxon>Clostridia</taxon>
        <taxon>Eubacteriales</taxon>
        <taxon>Eubacteriaceae</taxon>
        <taxon>Eubacterium</taxon>
    </lineage>
</organism>
<dbReference type="NCBIfam" id="NF006969">
    <property type="entry name" value="PRK09441.1-2"/>
    <property type="match status" value="1"/>
</dbReference>
<evidence type="ECO:0000256" key="6">
    <source>
        <dbReference type="ARBA" id="ARBA00023295"/>
    </source>
</evidence>
<evidence type="ECO:0000256" key="7">
    <source>
        <dbReference type="PIRSR" id="PIRSR001021-1"/>
    </source>
</evidence>
<dbReference type="Gene3D" id="2.40.30.140">
    <property type="match status" value="1"/>
</dbReference>